<comment type="similarity">
    <text evidence="2 13">Belongs to the glypican family.</text>
</comment>
<dbReference type="GO" id="GO:0090263">
    <property type="term" value="P:positive regulation of canonical Wnt signaling pathway"/>
    <property type="evidence" value="ECO:0007669"/>
    <property type="project" value="TreeGrafter"/>
</dbReference>
<keyword evidence="17" id="KW-1185">Reference proteome</keyword>
<reference evidence="16" key="1">
    <citation type="submission" date="2021-06" db="EMBL/GenBank/DDBJ databases">
        <authorList>
            <consortium name="Wellcome Sanger Institute Data Sharing"/>
        </authorList>
    </citation>
    <scope>NUCLEOTIDE SEQUENCE [LARGE SCALE GENOMIC DNA]</scope>
</reference>
<dbReference type="GO" id="GO:0005886">
    <property type="term" value="C:plasma membrane"/>
    <property type="evidence" value="ECO:0007669"/>
    <property type="project" value="UniProtKB-SubCell"/>
</dbReference>
<keyword evidence="10" id="KW-0325">Glycoprotein</keyword>
<dbReference type="GeneTree" id="ENSGT01050000244955"/>
<dbReference type="Pfam" id="PF01153">
    <property type="entry name" value="Glypican"/>
    <property type="match status" value="1"/>
</dbReference>
<dbReference type="GO" id="GO:0016477">
    <property type="term" value="P:cell migration"/>
    <property type="evidence" value="ECO:0007669"/>
    <property type="project" value="TreeGrafter"/>
</dbReference>
<reference evidence="16" key="3">
    <citation type="submission" date="2025-09" db="UniProtKB">
        <authorList>
            <consortium name="Ensembl"/>
        </authorList>
    </citation>
    <scope>IDENTIFICATION</scope>
</reference>
<evidence type="ECO:0000256" key="2">
    <source>
        <dbReference type="ARBA" id="ARBA00010260"/>
    </source>
</evidence>
<keyword evidence="7 14" id="KW-0654">Proteoglycan</keyword>
<dbReference type="GO" id="GO:0005576">
    <property type="term" value="C:extracellular region"/>
    <property type="evidence" value="ECO:0007669"/>
    <property type="project" value="TreeGrafter"/>
</dbReference>
<gene>
    <name evidence="16" type="primary">GPC3</name>
    <name evidence="16" type="synonym">gpc3</name>
</gene>
<evidence type="ECO:0000313" key="17">
    <source>
        <dbReference type="Proteomes" id="UP000694620"/>
    </source>
</evidence>
<dbReference type="Ensembl" id="ENSECRT00000018773.1">
    <property type="protein sequence ID" value="ENSECRP00000018401.1"/>
    <property type="gene ID" value="ENSECRG00000012308.1"/>
</dbReference>
<accession>A0A8C4XAW5</accession>
<evidence type="ECO:0000256" key="10">
    <source>
        <dbReference type="ARBA" id="ARBA00023180"/>
    </source>
</evidence>
<evidence type="ECO:0000256" key="9">
    <source>
        <dbReference type="ARBA" id="ARBA00023157"/>
    </source>
</evidence>
<keyword evidence="6" id="KW-0732">Signal</keyword>
<feature type="compositionally biased region" description="Acidic residues" evidence="15">
    <location>
        <begin position="377"/>
        <end position="394"/>
    </location>
</feature>
<dbReference type="AlphaFoldDB" id="A0A8C4XAW5"/>
<evidence type="ECO:0000256" key="8">
    <source>
        <dbReference type="ARBA" id="ARBA00023136"/>
    </source>
</evidence>
<evidence type="ECO:0000256" key="6">
    <source>
        <dbReference type="ARBA" id="ARBA00022729"/>
    </source>
</evidence>
<protein>
    <recommendedName>
        <fullName evidence="3">Glypican-3</fullName>
    </recommendedName>
</protein>
<feature type="region of interest" description="Disordered" evidence="15">
    <location>
        <begin position="370"/>
        <end position="399"/>
    </location>
</feature>
<dbReference type="PANTHER" id="PTHR10822:SF4">
    <property type="entry name" value="GLYPICAN-3"/>
    <property type="match status" value="1"/>
</dbReference>
<organism evidence="16 17">
    <name type="scientific">Erpetoichthys calabaricus</name>
    <name type="common">Rope fish</name>
    <name type="synonym">Calamoichthys calabaricus</name>
    <dbReference type="NCBI Taxonomy" id="27687"/>
    <lineage>
        <taxon>Eukaryota</taxon>
        <taxon>Metazoa</taxon>
        <taxon>Chordata</taxon>
        <taxon>Craniata</taxon>
        <taxon>Vertebrata</taxon>
        <taxon>Euteleostomi</taxon>
        <taxon>Actinopterygii</taxon>
        <taxon>Polypteriformes</taxon>
        <taxon>Polypteridae</taxon>
        <taxon>Erpetoichthys</taxon>
    </lineage>
</organism>
<comment type="subcellular location">
    <subcellularLocation>
        <location evidence="1">Cell membrane</location>
        <topology evidence="1">Lipid-anchor</topology>
        <topology evidence="1">GPI-anchor</topology>
        <orientation evidence="1">Extracellular side</orientation>
    </subcellularLocation>
</comment>
<comment type="function">
    <text evidence="14">Cell surface proteoglycan.</text>
</comment>
<evidence type="ECO:0000256" key="4">
    <source>
        <dbReference type="ARBA" id="ARBA00022475"/>
    </source>
</evidence>
<evidence type="ECO:0000256" key="11">
    <source>
        <dbReference type="ARBA" id="ARBA00023207"/>
    </source>
</evidence>
<keyword evidence="12 14" id="KW-0449">Lipoprotein</keyword>
<keyword evidence="4" id="KW-1003">Cell membrane</keyword>
<keyword evidence="11 14" id="KW-0357">Heparan sulfate</keyword>
<dbReference type="GO" id="GO:0098552">
    <property type="term" value="C:side of membrane"/>
    <property type="evidence" value="ECO:0007669"/>
    <property type="project" value="UniProtKB-KW"/>
</dbReference>
<evidence type="ECO:0000256" key="12">
    <source>
        <dbReference type="ARBA" id="ARBA00023288"/>
    </source>
</evidence>
<dbReference type="PANTHER" id="PTHR10822">
    <property type="entry name" value="GLYPICAN"/>
    <property type="match status" value="1"/>
</dbReference>
<sequence length="469" mass="52752">MVIRHARNYTNLMFRSNFRELVGEASNPVGELFTDMSLYILGSDTNVDDMVNSFFNNLFPLVYHRLLNPMKKGSRGPEFSMECLRTLWKEVGAFGPFPKVIMTRLSHSLLATRVFVQALNLGIEIINTTDHLKFGKECGRALLKLWYCPGCQGLLLAKPCVGYCQLVMHSCLNHVTEVHQYWQEYINGLGAVASGMQGIYDAENVLLKMYTLIRDAVLHANKNRLRLSTVVSNVCGNAPQRLVRSAHIPVTRPVEEPRRIKNAPIDPKETLSGRRREFIISLRSFSNFYSTLPETLCNHESAMQNNSYCWNGQEMTERFVSPGAKKPQIHNPEGKNKIPEPVVSQIIDKLKHINKLLHLVSAPRRRAKVHPVGSSLEQDEDVLESGDCDDEDECGSSGRGPFLHRRRLRIFAELSEDMDMDDSTFHKQLLPPYHGRDGLGSPQGNAERPGPAGSAVTAVFLVLILFGLP</sequence>
<evidence type="ECO:0000256" key="14">
    <source>
        <dbReference type="RuleBase" id="RU003519"/>
    </source>
</evidence>
<evidence type="ECO:0000256" key="13">
    <source>
        <dbReference type="RuleBase" id="RU003518"/>
    </source>
</evidence>
<evidence type="ECO:0000256" key="15">
    <source>
        <dbReference type="SAM" id="MobiDB-lite"/>
    </source>
</evidence>
<dbReference type="GO" id="GO:0009986">
    <property type="term" value="C:cell surface"/>
    <property type="evidence" value="ECO:0007669"/>
    <property type="project" value="TreeGrafter"/>
</dbReference>
<keyword evidence="5 14" id="KW-0336">GPI-anchor</keyword>
<evidence type="ECO:0000256" key="3">
    <source>
        <dbReference type="ARBA" id="ARBA00014712"/>
    </source>
</evidence>
<feature type="region of interest" description="Disordered" evidence="15">
    <location>
        <begin position="424"/>
        <end position="451"/>
    </location>
</feature>
<evidence type="ECO:0000256" key="1">
    <source>
        <dbReference type="ARBA" id="ARBA00004471"/>
    </source>
</evidence>
<dbReference type="GO" id="GO:1905475">
    <property type="term" value="P:regulation of protein localization to membrane"/>
    <property type="evidence" value="ECO:0007669"/>
    <property type="project" value="TreeGrafter"/>
</dbReference>
<proteinExistence type="inferred from homology"/>
<evidence type="ECO:0000313" key="16">
    <source>
        <dbReference type="Ensembl" id="ENSECRP00000018401.1"/>
    </source>
</evidence>
<dbReference type="InterPro" id="IPR001863">
    <property type="entry name" value="Glypican"/>
</dbReference>
<keyword evidence="9" id="KW-1015">Disulfide bond</keyword>
<dbReference type="Proteomes" id="UP000694620">
    <property type="component" value="Chromosome 12"/>
</dbReference>
<evidence type="ECO:0000256" key="7">
    <source>
        <dbReference type="ARBA" id="ARBA00022974"/>
    </source>
</evidence>
<reference evidence="16" key="2">
    <citation type="submission" date="2025-08" db="UniProtKB">
        <authorList>
            <consortium name="Ensembl"/>
        </authorList>
    </citation>
    <scope>IDENTIFICATION</scope>
</reference>
<name>A0A8C4XAW5_ERPCA</name>
<keyword evidence="8 14" id="KW-0472">Membrane</keyword>
<evidence type="ECO:0000256" key="5">
    <source>
        <dbReference type="ARBA" id="ARBA00022622"/>
    </source>
</evidence>